<evidence type="ECO:0000313" key="18">
    <source>
        <dbReference type="EMBL" id="QPS01639.1"/>
    </source>
</evidence>
<dbReference type="PANTHER" id="PTHR11070">
    <property type="entry name" value="UVRD / RECB / PCRA DNA HELICASE FAMILY MEMBER"/>
    <property type="match status" value="1"/>
</dbReference>
<evidence type="ECO:0000313" key="19">
    <source>
        <dbReference type="Proteomes" id="UP000594771"/>
    </source>
</evidence>
<dbReference type="Gene3D" id="1.10.10.160">
    <property type="match status" value="1"/>
</dbReference>
<dbReference type="InterPro" id="IPR014016">
    <property type="entry name" value="UvrD-like_ATP-bd"/>
</dbReference>
<evidence type="ECO:0000256" key="12">
    <source>
        <dbReference type="ARBA" id="ARBA00048988"/>
    </source>
</evidence>
<dbReference type="AlphaFoldDB" id="A0A0X8FCX1"/>
<keyword evidence="3 13" id="KW-0547">Nucleotide-binding</keyword>
<keyword evidence="5 13" id="KW-0347">Helicase</keyword>
<dbReference type="InterPro" id="IPR000212">
    <property type="entry name" value="DNA_helicase_UvrD/REP"/>
</dbReference>
<dbReference type="PANTHER" id="PTHR11070:SF2">
    <property type="entry name" value="ATP-DEPENDENT DNA HELICASE SRS2"/>
    <property type="match status" value="1"/>
</dbReference>
<evidence type="ECO:0000256" key="14">
    <source>
        <dbReference type="SAM" id="MobiDB-lite"/>
    </source>
</evidence>
<evidence type="ECO:0000256" key="10">
    <source>
        <dbReference type="ARBA" id="ARBA00034808"/>
    </source>
</evidence>
<feature type="domain" description="UvrD-like helicase ATP-binding" evidence="15">
    <location>
        <begin position="9"/>
        <end position="288"/>
    </location>
</feature>
<feature type="region of interest" description="Disordered" evidence="14">
    <location>
        <begin position="735"/>
        <end position="766"/>
    </location>
</feature>
<dbReference type="GO" id="GO:0000725">
    <property type="term" value="P:recombinational repair"/>
    <property type="evidence" value="ECO:0007669"/>
    <property type="project" value="TreeGrafter"/>
</dbReference>
<evidence type="ECO:0000313" key="17">
    <source>
        <dbReference type="EMBL" id="MCY3053463.1"/>
    </source>
</evidence>
<comment type="similarity">
    <text evidence="1">Belongs to the helicase family. UvrD subfamily.</text>
</comment>
<dbReference type="InterPro" id="IPR027417">
    <property type="entry name" value="P-loop_NTPase"/>
</dbReference>
<evidence type="ECO:0000256" key="3">
    <source>
        <dbReference type="ARBA" id="ARBA00022741"/>
    </source>
</evidence>
<dbReference type="GO" id="GO:0043138">
    <property type="term" value="F:3'-5' DNA helicase activity"/>
    <property type="evidence" value="ECO:0007669"/>
    <property type="project" value="UniProtKB-EC"/>
</dbReference>
<name>A0A0X8FCX1_9LACT</name>
<accession>A0A0X8FCX1</accession>
<keyword evidence="8" id="KW-0413">Isomerase</keyword>
<dbReference type="Gene3D" id="1.10.486.10">
    <property type="entry name" value="PCRA, domain 4"/>
    <property type="match status" value="1"/>
</dbReference>
<comment type="catalytic activity">
    <reaction evidence="12">
        <text>ATP + H2O = ADP + phosphate + H(+)</text>
        <dbReference type="Rhea" id="RHEA:13065"/>
        <dbReference type="ChEBI" id="CHEBI:15377"/>
        <dbReference type="ChEBI" id="CHEBI:15378"/>
        <dbReference type="ChEBI" id="CHEBI:30616"/>
        <dbReference type="ChEBI" id="CHEBI:43474"/>
        <dbReference type="ChEBI" id="CHEBI:456216"/>
        <dbReference type="EC" id="5.6.2.4"/>
    </reaction>
</comment>
<feature type="domain" description="UvrD-like helicase C-terminal" evidence="16">
    <location>
        <begin position="289"/>
        <end position="632"/>
    </location>
</feature>
<dbReference type="Proteomes" id="UP000594771">
    <property type="component" value="Chromosome"/>
</dbReference>
<dbReference type="Gene3D" id="3.40.50.300">
    <property type="entry name" value="P-loop containing nucleotide triphosphate hydrolases"/>
    <property type="match status" value="3"/>
</dbReference>
<dbReference type="GO" id="GO:0005829">
    <property type="term" value="C:cytosol"/>
    <property type="evidence" value="ECO:0007669"/>
    <property type="project" value="TreeGrafter"/>
</dbReference>
<evidence type="ECO:0000256" key="9">
    <source>
        <dbReference type="ARBA" id="ARBA00034617"/>
    </source>
</evidence>
<dbReference type="EMBL" id="JAOTML010000005">
    <property type="protein sequence ID" value="MCY3053463.1"/>
    <property type="molecule type" value="Genomic_DNA"/>
</dbReference>
<evidence type="ECO:0000256" key="8">
    <source>
        <dbReference type="ARBA" id="ARBA00023235"/>
    </source>
</evidence>
<evidence type="ECO:0000256" key="1">
    <source>
        <dbReference type="ARBA" id="ARBA00009922"/>
    </source>
</evidence>
<dbReference type="RefSeq" id="WP_060777537.1">
    <property type="nucleotide sequence ID" value="NZ_CAJHLH010000004.1"/>
</dbReference>
<evidence type="ECO:0000256" key="7">
    <source>
        <dbReference type="ARBA" id="ARBA00023125"/>
    </source>
</evidence>
<evidence type="ECO:0000256" key="11">
    <source>
        <dbReference type="ARBA" id="ARBA00034900"/>
    </source>
</evidence>
<dbReference type="Proteomes" id="UP001069145">
    <property type="component" value="Unassembled WGS sequence"/>
</dbReference>
<keyword evidence="20" id="KW-1185">Reference proteome</keyword>
<dbReference type="EC" id="5.6.2.4" evidence="10"/>
<dbReference type="CDD" id="cd17932">
    <property type="entry name" value="DEXQc_UvrD"/>
    <property type="match status" value="1"/>
</dbReference>
<dbReference type="SUPFAM" id="SSF52540">
    <property type="entry name" value="P-loop containing nucleoside triphosphate hydrolases"/>
    <property type="match status" value="1"/>
</dbReference>
<evidence type="ECO:0000256" key="2">
    <source>
        <dbReference type="ARBA" id="ARBA00014807"/>
    </source>
</evidence>
<dbReference type="GO" id="GO:0016787">
    <property type="term" value="F:hydrolase activity"/>
    <property type="evidence" value="ECO:0007669"/>
    <property type="project" value="UniProtKB-UniRule"/>
</dbReference>
<dbReference type="KEGG" id="aun:AWM73_00280"/>
<dbReference type="PROSITE" id="PS51198">
    <property type="entry name" value="UVRD_HELICASE_ATP_BIND"/>
    <property type="match status" value="1"/>
</dbReference>
<dbReference type="FunFam" id="1.10.486.10:FF:000003">
    <property type="entry name" value="ATP-dependent DNA helicase"/>
    <property type="match status" value="1"/>
</dbReference>
<dbReference type="Pfam" id="PF13361">
    <property type="entry name" value="UvrD_C"/>
    <property type="match status" value="1"/>
</dbReference>
<dbReference type="GeneID" id="35767072"/>
<dbReference type="OrthoDB" id="9810135at2"/>
<gene>
    <name evidence="18" type="ORF">I6G68_00745</name>
    <name evidence="17" type="ORF">ODY43_05600</name>
</gene>
<dbReference type="Pfam" id="PF21196">
    <property type="entry name" value="PcrA_UvrD_tudor"/>
    <property type="match status" value="1"/>
</dbReference>
<dbReference type="InterPro" id="IPR014017">
    <property type="entry name" value="DNA_helicase_UvrD-like_C"/>
</dbReference>
<dbReference type="CDD" id="cd18807">
    <property type="entry name" value="SF1_C_UvrD"/>
    <property type="match status" value="1"/>
</dbReference>
<dbReference type="GO" id="GO:0003677">
    <property type="term" value="F:DNA binding"/>
    <property type="evidence" value="ECO:0007669"/>
    <property type="project" value="UniProtKB-KW"/>
</dbReference>
<evidence type="ECO:0000259" key="16">
    <source>
        <dbReference type="PROSITE" id="PS51217"/>
    </source>
</evidence>
<sequence length="818" mass="92526">MTHINQLIDGLNPQQKAAVQYTEGPLLIMAGAGSGKTRVLTHRMAYLLEEKAVRPWNILAITFTNKAANEMKERVKNLVGEAADTMWVSTFHSMCVRILRREAEAIGLSRSFTIADPAEQQSLIKRIMKDHNLDTTQFKPKMILGKISDAKNNLLDPKQYREEYSGFIENIVADLYEDYQAGLQAAQSLDFDDLIMLTVRLFKEQPEILSYYQQKFHYIHVDEYQDTNEAQYRLVKLLADYFKNICVVGDADQSIYGWRGANMENILNFEKDYPQAKVILLEQNYRSTKTILKAANEVIQNNVHRQAKKLWTDNQAGGKINYYRAQNEQDESHYVLDKIRQATTDKDYQYKDIAILYRTNAQSRTMEEALVKANIPYRIVGGLKFYDRKEIKDVLAYLRLLTNPQDNLSFTRIINVPKRGIGPGTLDKLRRFASEHGLTLLQAAQKVDYAPISGKGAKSLKKFADMMTKLQKQREFLTITDLTEEVLDKSGYLADLKAQKTLEATARIENIEEFLSVTRAFDERWEKEADQRQALAEITQTDQAGNAVEPINIMDDSSQDDQAGEVSLLSPEELDAGLGQAALLGLDLGADASDDALLAFITDLSLVSDLDDSESNEEAGQVNLMTLHAAKGLEFPIVFIIGMEEGIFPLSRASEDDEELEEERRLAYVGITRAEEELYLTNSYSRMLYGKHKSHPESRFITEIDDELLAKEDHSPLSMGSFSSSRPAYYNRRNRVEKSAAKAQEKRSIFAKEPSQSSSKSSEAVEWQVGDKARHKVWGVGTVVKVTGSDNDQELDIAFKGQGIKRLLAAFAPISKED</sequence>
<keyword evidence="6 13" id="KW-0067">ATP-binding</keyword>
<evidence type="ECO:0000256" key="4">
    <source>
        <dbReference type="ARBA" id="ARBA00022801"/>
    </source>
</evidence>
<comment type="catalytic activity">
    <reaction evidence="9">
        <text>Couples ATP hydrolysis with the unwinding of duplex DNA by translocating in the 3'-5' direction.</text>
        <dbReference type="EC" id="5.6.2.4"/>
    </reaction>
</comment>
<dbReference type="GO" id="GO:0005524">
    <property type="term" value="F:ATP binding"/>
    <property type="evidence" value="ECO:0007669"/>
    <property type="project" value="UniProtKB-UniRule"/>
</dbReference>
<evidence type="ECO:0000313" key="20">
    <source>
        <dbReference type="Proteomes" id="UP001069145"/>
    </source>
</evidence>
<reference evidence="17" key="2">
    <citation type="submission" date="2022-09" db="EMBL/GenBank/DDBJ databases">
        <title>Aerococcus urinae taxonomy study.</title>
        <authorList>
            <person name="Christensen J."/>
            <person name="Senneby E."/>
        </authorList>
    </citation>
    <scope>NUCLEOTIDE SEQUENCE</scope>
    <source>
        <strain evidence="17">NLD-066-U95</strain>
    </source>
</reference>
<dbReference type="GO" id="GO:0009314">
    <property type="term" value="P:response to radiation"/>
    <property type="evidence" value="ECO:0007669"/>
    <property type="project" value="UniProtKB-ARBA"/>
</dbReference>
<evidence type="ECO:0000259" key="15">
    <source>
        <dbReference type="PROSITE" id="PS51198"/>
    </source>
</evidence>
<keyword evidence="4 13" id="KW-0378">Hydrolase</keyword>
<evidence type="ECO:0000256" key="13">
    <source>
        <dbReference type="PROSITE-ProRule" id="PRU00560"/>
    </source>
</evidence>
<dbReference type="FunFam" id="1.10.10.160:FF:000001">
    <property type="entry name" value="ATP-dependent DNA helicase"/>
    <property type="match status" value="1"/>
</dbReference>
<dbReference type="EMBL" id="CP065662">
    <property type="protein sequence ID" value="QPS01639.1"/>
    <property type="molecule type" value="Genomic_DNA"/>
</dbReference>
<feature type="compositionally biased region" description="Basic and acidic residues" evidence="14">
    <location>
        <begin position="735"/>
        <end position="750"/>
    </location>
</feature>
<proteinExistence type="inferred from homology"/>
<dbReference type="PROSITE" id="PS51217">
    <property type="entry name" value="UVRD_HELICASE_CTER"/>
    <property type="match status" value="1"/>
</dbReference>
<organism evidence="18 19">
    <name type="scientific">Aerococcus urinae</name>
    <dbReference type="NCBI Taxonomy" id="1376"/>
    <lineage>
        <taxon>Bacteria</taxon>
        <taxon>Bacillati</taxon>
        <taxon>Bacillota</taxon>
        <taxon>Bacilli</taxon>
        <taxon>Lactobacillales</taxon>
        <taxon>Aerococcaceae</taxon>
        <taxon>Aerococcus</taxon>
    </lineage>
</organism>
<reference evidence="18 19" key="1">
    <citation type="submission" date="2020-12" db="EMBL/GenBank/DDBJ databases">
        <title>FDA dAtabase for Regulatory Grade micrObial Sequences (FDA-ARGOS): Supporting development and validation of Infectious Disease Dx tests.</title>
        <authorList>
            <person name="Sproer C."/>
            <person name="Gronow S."/>
            <person name="Severitt S."/>
            <person name="Schroder I."/>
            <person name="Tallon L."/>
            <person name="Sadzewicz L."/>
            <person name="Zhao X."/>
            <person name="Boylan J."/>
            <person name="Ott S."/>
            <person name="Bowen H."/>
            <person name="Vavikolanu K."/>
            <person name="Mehta A."/>
            <person name="Aluvathingal J."/>
            <person name="Nadendla S."/>
            <person name="Lowell S."/>
            <person name="Myers T."/>
            <person name="Yan Y."/>
            <person name="Sichtig H."/>
        </authorList>
    </citation>
    <scope>NUCLEOTIDE SEQUENCE [LARGE SCALE GENOMIC DNA]</scope>
    <source>
        <strain evidence="18 19">FDAARGOS_911</strain>
    </source>
</reference>
<dbReference type="Pfam" id="PF00580">
    <property type="entry name" value="UvrD-helicase"/>
    <property type="match status" value="1"/>
</dbReference>
<protein>
    <recommendedName>
        <fullName evidence="2">ATP-dependent DNA helicase PcrA</fullName>
        <ecNumber evidence="10">5.6.2.4</ecNumber>
    </recommendedName>
    <alternativeName>
        <fullName evidence="11">DNA 3'-5' helicase PcrA</fullName>
    </alternativeName>
</protein>
<dbReference type="InterPro" id="IPR013986">
    <property type="entry name" value="DExx_box_DNA_helicase_dom_sf"/>
</dbReference>
<evidence type="ECO:0000256" key="5">
    <source>
        <dbReference type="ARBA" id="ARBA00022806"/>
    </source>
</evidence>
<keyword evidence="7" id="KW-0238">DNA-binding</keyword>
<evidence type="ECO:0000256" key="6">
    <source>
        <dbReference type="ARBA" id="ARBA00022840"/>
    </source>
</evidence>
<feature type="binding site" evidence="13">
    <location>
        <begin position="30"/>
        <end position="37"/>
    </location>
    <ligand>
        <name>ATP</name>
        <dbReference type="ChEBI" id="CHEBI:30616"/>
    </ligand>
</feature>
<dbReference type="GO" id="GO:0033202">
    <property type="term" value="C:DNA helicase complex"/>
    <property type="evidence" value="ECO:0007669"/>
    <property type="project" value="TreeGrafter"/>
</dbReference>